<feature type="compositionally biased region" description="Basic and acidic residues" evidence="1">
    <location>
        <begin position="1"/>
        <end position="18"/>
    </location>
</feature>
<evidence type="ECO:0000313" key="3">
    <source>
        <dbReference type="Proteomes" id="UP001222325"/>
    </source>
</evidence>
<sequence length="278" mass="31894">MPKVEMPRNRGKKGPDSKQRHREKTVFSLKAMARPSPSPWSQLTALKTENLAVTDFLHVLRGCPRLRKCTVYTYAGEHEPPAFPVLVHSALEELHLSHVMGQFVHCLELPSLRTLSLGGAISNATHFLPFLARSAASLREFVFRRYGVAQVEGPPLQWFHIRENIVSVKLDDLPDETSRPFLLALDRTVDMGFLPRLRSLHINCDTHRVDAAVVHALQSRYTECDGAKLEVLRLVRIFYDRIHWDRMGEIDWDSLWDLGRSGMDIHVGSPEKNFLWDW</sequence>
<keyword evidence="3" id="KW-1185">Reference proteome</keyword>
<accession>A0AAD6XST5</accession>
<evidence type="ECO:0000313" key="2">
    <source>
        <dbReference type="EMBL" id="KAJ7097097.1"/>
    </source>
</evidence>
<organism evidence="2 3">
    <name type="scientific">Mycena belliarum</name>
    <dbReference type="NCBI Taxonomy" id="1033014"/>
    <lineage>
        <taxon>Eukaryota</taxon>
        <taxon>Fungi</taxon>
        <taxon>Dikarya</taxon>
        <taxon>Basidiomycota</taxon>
        <taxon>Agaricomycotina</taxon>
        <taxon>Agaricomycetes</taxon>
        <taxon>Agaricomycetidae</taxon>
        <taxon>Agaricales</taxon>
        <taxon>Marasmiineae</taxon>
        <taxon>Mycenaceae</taxon>
        <taxon>Mycena</taxon>
    </lineage>
</organism>
<proteinExistence type="predicted"/>
<comment type="caution">
    <text evidence="2">The sequence shown here is derived from an EMBL/GenBank/DDBJ whole genome shotgun (WGS) entry which is preliminary data.</text>
</comment>
<name>A0AAD6XST5_9AGAR</name>
<protein>
    <submittedName>
        <fullName evidence="2">Uncharacterized protein</fullName>
    </submittedName>
</protein>
<dbReference type="AlphaFoldDB" id="A0AAD6XST5"/>
<dbReference type="Proteomes" id="UP001222325">
    <property type="component" value="Unassembled WGS sequence"/>
</dbReference>
<feature type="region of interest" description="Disordered" evidence="1">
    <location>
        <begin position="1"/>
        <end position="23"/>
    </location>
</feature>
<evidence type="ECO:0000256" key="1">
    <source>
        <dbReference type="SAM" id="MobiDB-lite"/>
    </source>
</evidence>
<dbReference type="EMBL" id="JARJCN010000010">
    <property type="protein sequence ID" value="KAJ7097097.1"/>
    <property type="molecule type" value="Genomic_DNA"/>
</dbReference>
<dbReference type="SUPFAM" id="SSF52047">
    <property type="entry name" value="RNI-like"/>
    <property type="match status" value="1"/>
</dbReference>
<dbReference type="InterPro" id="IPR032675">
    <property type="entry name" value="LRR_dom_sf"/>
</dbReference>
<dbReference type="Gene3D" id="3.80.10.10">
    <property type="entry name" value="Ribonuclease Inhibitor"/>
    <property type="match status" value="1"/>
</dbReference>
<gene>
    <name evidence="2" type="ORF">B0H15DRAFT_797817</name>
</gene>
<reference evidence="2" key="1">
    <citation type="submission" date="2023-03" db="EMBL/GenBank/DDBJ databases">
        <title>Massive genome expansion in bonnet fungi (Mycena s.s.) driven by repeated elements and novel gene families across ecological guilds.</title>
        <authorList>
            <consortium name="Lawrence Berkeley National Laboratory"/>
            <person name="Harder C.B."/>
            <person name="Miyauchi S."/>
            <person name="Viragh M."/>
            <person name="Kuo A."/>
            <person name="Thoen E."/>
            <person name="Andreopoulos B."/>
            <person name="Lu D."/>
            <person name="Skrede I."/>
            <person name="Drula E."/>
            <person name="Henrissat B."/>
            <person name="Morin E."/>
            <person name="Kohler A."/>
            <person name="Barry K."/>
            <person name="LaButti K."/>
            <person name="Morin E."/>
            <person name="Salamov A."/>
            <person name="Lipzen A."/>
            <person name="Mereny Z."/>
            <person name="Hegedus B."/>
            <person name="Baldrian P."/>
            <person name="Stursova M."/>
            <person name="Weitz H."/>
            <person name="Taylor A."/>
            <person name="Grigoriev I.V."/>
            <person name="Nagy L.G."/>
            <person name="Martin F."/>
            <person name="Kauserud H."/>
        </authorList>
    </citation>
    <scope>NUCLEOTIDE SEQUENCE</scope>
    <source>
        <strain evidence="2">CBHHK173m</strain>
    </source>
</reference>